<dbReference type="AlphaFoldDB" id="A0ABD1CT40"/>
<dbReference type="PANTHER" id="PTHR12316">
    <property type="entry name" value="NINJURIN-RELATED"/>
    <property type="match status" value="1"/>
</dbReference>
<gene>
    <name evidence="8" type="ORF">pipiens_014787</name>
</gene>
<proteinExistence type="inferred from homology"/>
<evidence type="ECO:0000313" key="8">
    <source>
        <dbReference type="EMBL" id="KAL1379586.1"/>
    </source>
</evidence>
<comment type="caution">
    <text evidence="8">The sequence shown here is derived from an EMBL/GenBank/DDBJ whole genome shotgun (WGS) entry which is preliminary data.</text>
</comment>
<organism evidence="8 9">
    <name type="scientific">Culex pipiens pipiens</name>
    <name type="common">Northern house mosquito</name>
    <dbReference type="NCBI Taxonomy" id="38569"/>
    <lineage>
        <taxon>Eukaryota</taxon>
        <taxon>Metazoa</taxon>
        <taxon>Ecdysozoa</taxon>
        <taxon>Arthropoda</taxon>
        <taxon>Hexapoda</taxon>
        <taxon>Insecta</taxon>
        <taxon>Pterygota</taxon>
        <taxon>Neoptera</taxon>
        <taxon>Endopterygota</taxon>
        <taxon>Diptera</taxon>
        <taxon>Nematocera</taxon>
        <taxon>Culicoidea</taxon>
        <taxon>Culicidae</taxon>
        <taxon>Culicinae</taxon>
        <taxon>Culicini</taxon>
        <taxon>Culex</taxon>
        <taxon>Culex</taxon>
    </lineage>
</organism>
<accession>A0ABD1CT40</accession>
<evidence type="ECO:0000256" key="4">
    <source>
        <dbReference type="ARBA" id="ARBA00022889"/>
    </source>
</evidence>
<comment type="subcellular location">
    <subcellularLocation>
        <location evidence="1">Membrane</location>
        <topology evidence="1">Multi-pass membrane protein</topology>
    </subcellularLocation>
</comment>
<evidence type="ECO:0000256" key="6">
    <source>
        <dbReference type="ARBA" id="ARBA00023136"/>
    </source>
</evidence>
<dbReference type="InterPro" id="IPR007007">
    <property type="entry name" value="Ninjurin"/>
</dbReference>
<keyword evidence="3 7" id="KW-0812">Transmembrane</keyword>
<keyword evidence="4" id="KW-0130">Cell adhesion</keyword>
<dbReference type="GO" id="GO:0007155">
    <property type="term" value="P:cell adhesion"/>
    <property type="evidence" value="ECO:0007669"/>
    <property type="project" value="UniProtKB-KW"/>
</dbReference>
<keyword evidence="6 7" id="KW-0472">Membrane</keyword>
<evidence type="ECO:0000256" key="2">
    <source>
        <dbReference type="ARBA" id="ARBA00008141"/>
    </source>
</evidence>
<evidence type="ECO:0000256" key="1">
    <source>
        <dbReference type="ARBA" id="ARBA00004141"/>
    </source>
</evidence>
<protein>
    <submittedName>
        <fullName evidence="8">Uncharacterized protein</fullName>
    </submittedName>
</protein>
<evidence type="ECO:0000256" key="7">
    <source>
        <dbReference type="SAM" id="Phobius"/>
    </source>
</evidence>
<evidence type="ECO:0000256" key="3">
    <source>
        <dbReference type="ARBA" id="ARBA00022692"/>
    </source>
</evidence>
<dbReference type="Proteomes" id="UP001562425">
    <property type="component" value="Unassembled WGS sequence"/>
</dbReference>
<dbReference type="GO" id="GO:0016020">
    <property type="term" value="C:membrane"/>
    <property type="evidence" value="ECO:0007669"/>
    <property type="project" value="UniProtKB-SubCell"/>
</dbReference>
<evidence type="ECO:0000313" key="9">
    <source>
        <dbReference type="Proteomes" id="UP001562425"/>
    </source>
</evidence>
<name>A0ABD1CT40_CULPP</name>
<dbReference type="Pfam" id="PF04923">
    <property type="entry name" value="Ninjurin"/>
    <property type="match status" value="2"/>
</dbReference>
<comment type="similarity">
    <text evidence="2">Belongs to the ninjurin family.</text>
</comment>
<feature type="transmembrane region" description="Helical" evidence="7">
    <location>
        <begin position="148"/>
        <end position="173"/>
    </location>
</feature>
<keyword evidence="5 7" id="KW-1133">Transmembrane helix</keyword>
<reference evidence="8 9" key="1">
    <citation type="submission" date="2024-05" db="EMBL/GenBank/DDBJ databases">
        <title>Culex pipiens pipiens assembly and annotation.</title>
        <authorList>
            <person name="Alout H."/>
            <person name="Durand T."/>
        </authorList>
    </citation>
    <scope>NUCLEOTIDE SEQUENCE [LARGE SCALE GENOMIC DNA]</scope>
    <source>
        <strain evidence="8">HA-2024</strain>
        <tissue evidence="8">Whole body</tissue>
    </source>
</reference>
<evidence type="ECO:0000256" key="5">
    <source>
        <dbReference type="ARBA" id="ARBA00022989"/>
    </source>
</evidence>
<dbReference type="EMBL" id="JBEHCU010009609">
    <property type="protein sequence ID" value="KAL1379586.1"/>
    <property type="molecule type" value="Genomic_DNA"/>
</dbReference>
<feature type="transmembrane region" description="Helical" evidence="7">
    <location>
        <begin position="76"/>
        <end position="95"/>
    </location>
</feature>
<sequence>MTEKEETPLEMKSVVESALKAVDPAESDDPGLNEAKKPGLAKRLGKLVGQRATDVSLLTANSNQLRLMMHYNKHSSTYMICISLIIISLIVQKLVAAGSLAVKDYDQDVSYDLQFHKVIVKRAMDIAMLTANANQLRLLFTYNSQSQTFVACVTLVILSLLLQTSVAICLVIVKV</sequence>
<dbReference type="PANTHER" id="PTHR12316:SF1">
    <property type="entry name" value="NINJURIN-B"/>
    <property type="match status" value="1"/>
</dbReference>
<keyword evidence="9" id="KW-1185">Reference proteome</keyword>